<dbReference type="InterPro" id="IPR050268">
    <property type="entry name" value="NADH-dep_flavin_reductase"/>
</dbReference>
<dbReference type="PANTHER" id="PTHR30466:SF1">
    <property type="entry name" value="FMN REDUCTASE (NADH) RUTF"/>
    <property type="match status" value="1"/>
</dbReference>
<dbReference type="Pfam" id="PF01613">
    <property type="entry name" value="Flavin_Reduct"/>
    <property type="match status" value="1"/>
</dbReference>
<gene>
    <name evidence="3" type="ORF">C7M71_017000</name>
</gene>
<dbReference type="PANTHER" id="PTHR30466">
    <property type="entry name" value="FLAVIN REDUCTASE"/>
    <property type="match status" value="1"/>
</dbReference>
<name>A0A345SYQ2_9ACTN</name>
<protein>
    <submittedName>
        <fullName evidence="3">Flavin reductase</fullName>
    </submittedName>
</protein>
<dbReference type="InterPro" id="IPR012349">
    <property type="entry name" value="Split_barrel_FMN-bd"/>
</dbReference>
<dbReference type="KEGG" id="stri:C7M71_017000"/>
<dbReference type="SMART" id="SM00903">
    <property type="entry name" value="Flavin_Reduct"/>
    <property type="match status" value="1"/>
</dbReference>
<keyword evidence="1" id="KW-0560">Oxidoreductase</keyword>
<dbReference type="OrthoDB" id="9792858at2"/>
<sequence length="179" mass="18235">MTAVVHAAAVGRTAVTPQALRTVARCLPACVTVVTSGQGAALHGMTVSSFTTLSLAPPLVSFSVMDGARIRSVVETSGGFTVNVLGAEQAALARWFASSERPTGAASFAGVELADEPVASGAVLAGALAYFACGPVRLVEAGDHVIAIGTVERCRTLRDGMPLIFEGGGFRHLGPVLEE</sequence>
<accession>A0A345SYQ2</accession>
<proteinExistence type="predicted"/>
<keyword evidence="4" id="KW-1185">Reference proteome</keyword>
<evidence type="ECO:0000259" key="2">
    <source>
        <dbReference type="SMART" id="SM00903"/>
    </source>
</evidence>
<evidence type="ECO:0000313" key="4">
    <source>
        <dbReference type="Proteomes" id="UP000249340"/>
    </source>
</evidence>
<feature type="domain" description="Flavin reductase like" evidence="2">
    <location>
        <begin position="24"/>
        <end position="172"/>
    </location>
</feature>
<organism evidence="3 4">
    <name type="scientific">Peterkaempfera bronchialis</name>
    <dbReference type="NCBI Taxonomy" id="2126346"/>
    <lineage>
        <taxon>Bacteria</taxon>
        <taxon>Bacillati</taxon>
        <taxon>Actinomycetota</taxon>
        <taxon>Actinomycetes</taxon>
        <taxon>Kitasatosporales</taxon>
        <taxon>Streptomycetaceae</taxon>
        <taxon>Peterkaempfera</taxon>
    </lineage>
</organism>
<dbReference type="AlphaFoldDB" id="A0A345SYQ2"/>
<dbReference type="InterPro" id="IPR002563">
    <property type="entry name" value="Flavin_Rdtase-like_dom"/>
</dbReference>
<reference evidence="4" key="1">
    <citation type="submission" date="2018-07" db="EMBL/GenBank/DDBJ databases">
        <title>Streptacidiphilus bronchialis DSM 106435 chromosome.</title>
        <authorList>
            <person name="Batra D."/>
            <person name="Gulvik C.A."/>
        </authorList>
    </citation>
    <scope>NUCLEOTIDE SEQUENCE [LARGE SCALE GENOMIC DNA]</scope>
    <source>
        <strain evidence="4">DSM 106435</strain>
    </source>
</reference>
<dbReference type="GO" id="GO:0010181">
    <property type="term" value="F:FMN binding"/>
    <property type="evidence" value="ECO:0007669"/>
    <property type="project" value="InterPro"/>
</dbReference>
<dbReference type="EMBL" id="CP031264">
    <property type="protein sequence ID" value="AXI78857.1"/>
    <property type="molecule type" value="Genomic_DNA"/>
</dbReference>
<dbReference type="SUPFAM" id="SSF50475">
    <property type="entry name" value="FMN-binding split barrel"/>
    <property type="match status" value="1"/>
</dbReference>
<dbReference type="Proteomes" id="UP000249340">
    <property type="component" value="Chromosome"/>
</dbReference>
<evidence type="ECO:0000313" key="3">
    <source>
        <dbReference type="EMBL" id="AXI78857.1"/>
    </source>
</evidence>
<dbReference type="GO" id="GO:0042602">
    <property type="term" value="F:riboflavin reductase (NADPH) activity"/>
    <property type="evidence" value="ECO:0007669"/>
    <property type="project" value="TreeGrafter"/>
</dbReference>
<evidence type="ECO:0000256" key="1">
    <source>
        <dbReference type="ARBA" id="ARBA00023002"/>
    </source>
</evidence>
<dbReference type="Gene3D" id="2.30.110.10">
    <property type="entry name" value="Electron Transport, Fmn-binding Protein, Chain A"/>
    <property type="match status" value="1"/>
</dbReference>